<dbReference type="EMBL" id="VSSQ01007527">
    <property type="protein sequence ID" value="MPM36189.1"/>
    <property type="molecule type" value="Genomic_DNA"/>
</dbReference>
<gene>
    <name evidence="1" type="ORF">SDC9_82784</name>
</gene>
<accession>A0A644Z6F1</accession>
<comment type="caution">
    <text evidence="1">The sequence shown here is derived from an EMBL/GenBank/DDBJ whole genome shotgun (WGS) entry which is preliminary data.</text>
</comment>
<dbReference type="Pfam" id="PF09719">
    <property type="entry name" value="C_GCAxxG_C_C"/>
    <property type="match status" value="1"/>
</dbReference>
<reference evidence="1" key="1">
    <citation type="submission" date="2019-08" db="EMBL/GenBank/DDBJ databases">
        <authorList>
            <person name="Kucharzyk K."/>
            <person name="Murdoch R.W."/>
            <person name="Higgins S."/>
            <person name="Loffler F."/>
        </authorList>
    </citation>
    <scope>NUCLEOTIDE SEQUENCE</scope>
</reference>
<evidence type="ECO:0008006" key="2">
    <source>
        <dbReference type="Google" id="ProtNLM"/>
    </source>
</evidence>
<sequence>MNRIDLAKSLHQEHCSCAQAILVAYHQELGTDELTAYKIGDGLGAGYGKLRGLCGAVNAMGMVISAINSGTLQQKGATKEHTMTEVRACAEQFTAEYHSLLCSELLESNRETRTCNDLVAGCAQIIENYLAAQKRGI</sequence>
<dbReference type="InterPro" id="IPR010181">
    <property type="entry name" value="CGCAxxGCC_motif"/>
</dbReference>
<proteinExistence type="predicted"/>
<protein>
    <recommendedName>
        <fullName evidence="2">C_GCAxxG_C_C family protein</fullName>
    </recommendedName>
</protein>
<name>A0A644Z6F1_9ZZZZ</name>
<evidence type="ECO:0000313" key="1">
    <source>
        <dbReference type="EMBL" id="MPM36189.1"/>
    </source>
</evidence>
<organism evidence="1">
    <name type="scientific">bioreactor metagenome</name>
    <dbReference type="NCBI Taxonomy" id="1076179"/>
    <lineage>
        <taxon>unclassified sequences</taxon>
        <taxon>metagenomes</taxon>
        <taxon>ecological metagenomes</taxon>
    </lineage>
</organism>
<dbReference type="AlphaFoldDB" id="A0A644Z6F1"/>